<gene>
    <name evidence="4" type="primary">AlNc14C238G9435</name>
    <name evidence="4" type="ORF">ALNC14_105610</name>
</gene>
<dbReference type="Gene3D" id="1.20.120.20">
    <property type="entry name" value="Apolipoprotein"/>
    <property type="match status" value="1"/>
</dbReference>
<accession>F0WST9</accession>
<dbReference type="EMBL" id="FR824283">
    <property type="protein sequence ID" value="CCA24417.1"/>
    <property type="molecule type" value="Genomic_DNA"/>
</dbReference>
<organism evidence="4">
    <name type="scientific">Albugo laibachii Nc14</name>
    <dbReference type="NCBI Taxonomy" id="890382"/>
    <lineage>
        <taxon>Eukaryota</taxon>
        <taxon>Sar</taxon>
        <taxon>Stramenopiles</taxon>
        <taxon>Oomycota</taxon>
        <taxon>Peronosporomycetes</taxon>
        <taxon>Albuginales</taxon>
        <taxon>Albuginaceae</taxon>
        <taxon>Albugo</taxon>
    </lineage>
</organism>
<feature type="compositionally biased region" description="Basic and acidic residues" evidence="3">
    <location>
        <begin position="100"/>
        <end position="117"/>
    </location>
</feature>
<reference evidence="4" key="1">
    <citation type="journal article" date="2011" name="PLoS Biol.">
        <title>Gene gain and loss during evolution of obligate parasitism in the white rust pathogen of Arabidopsis thaliana.</title>
        <authorList>
            <person name="Kemen E."/>
            <person name="Gardiner A."/>
            <person name="Schultz-Larsen T."/>
            <person name="Kemen A.C."/>
            <person name="Balmuth A.L."/>
            <person name="Robert-Seilaniantz A."/>
            <person name="Bailey K."/>
            <person name="Holub E."/>
            <person name="Studholme D.J."/>
            <person name="Maclean D."/>
            <person name="Jones J.D."/>
        </authorList>
    </citation>
    <scope>NUCLEOTIDE SEQUENCE</scope>
</reference>
<dbReference type="AlphaFoldDB" id="F0WST9"/>
<feature type="compositionally biased region" description="Basic and acidic residues" evidence="3">
    <location>
        <begin position="159"/>
        <end position="197"/>
    </location>
</feature>
<name>F0WST9_9STRA</name>
<evidence type="ECO:0000313" key="4">
    <source>
        <dbReference type="EMBL" id="CCA24417.1"/>
    </source>
</evidence>
<reference evidence="4" key="2">
    <citation type="submission" date="2011-02" db="EMBL/GenBank/DDBJ databases">
        <authorList>
            <person name="MacLean D."/>
        </authorList>
    </citation>
    <scope>NUCLEOTIDE SEQUENCE</scope>
</reference>
<evidence type="ECO:0000256" key="1">
    <source>
        <dbReference type="ARBA" id="ARBA00006196"/>
    </source>
</evidence>
<feature type="region of interest" description="Disordered" evidence="3">
    <location>
        <begin position="143"/>
        <end position="197"/>
    </location>
</feature>
<protein>
    <submittedName>
        <fullName evidence="4">Uncharacterized protein AlNc14C238G9435</fullName>
    </submittedName>
</protein>
<evidence type="ECO:0000256" key="3">
    <source>
        <dbReference type="SAM" id="MobiDB-lite"/>
    </source>
</evidence>
<feature type="region of interest" description="Disordered" evidence="3">
    <location>
        <begin position="100"/>
        <end position="129"/>
    </location>
</feature>
<feature type="region of interest" description="Disordered" evidence="3">
    <location>
        <begin position="277"/>
        <end position="345"/>
    </location>
</feature>
<dbReference type="HOGENOM" id="CLU_861884_0_0_1"/>
<feature type="region of interest" description="Disordered" evidence="3">
    <location>
        <begin position="245"/>
        <end position="265"/>
    </location>
</feature>
<feature type="compositionally biased region" description="Polar residues" evidence="3">
    <location>
        <begin position="318"/>
        <end position="332"/>
    </location>
</feature>
<keyword evidence="2" id="KW-1015">Disulfide bond</keyword>
<dbReference type="Pfam" id="PF05254">
    <property type="entry name" value="UPF0203"/>
    <property type="match status" value="1"/>
</dbReference>
<proteinExistence type="inferred from homology"/>
<sequence>MNSEFRECDDVKERVKACYGDWFHHLWYGSFDRANCEKETHEYRQCVQDVIWRKRRDNRGGRYEGDWVDKAADVARETVSSLRDKARELKDDWSESMHLDDDRRNNRWNADHEDNNRSHSWSQEYEQTKGRARERLGDMKNRFRDASNDWMDGPSLQRSSEDDSATKARDQTNEWMDRGRGKFERSRDDLKERGREGMGDGEYGGDWLLGDRYARSRNQNNDWMDGARSACYEFGRRKDEMKERTRAEAQDWSNQAQNAERRMEDRVGELRDRFLHKTDEIGDRVGNAASDLTENMRDKGEELKERFQDSRSRQSRSELTVKSPQEIKQTLQDRVPEAEKKEYSK</sequence>
<evidence type="ECO:0000256" key="2">
    <source>
        <dbReference type="ARBA" id="ARBA00023157"/>
    </source>
</evidence>
<feature type="compositionally biased region" description="Basic and acidic residues" evidence="3">
    <location>
        <begin position="294"/>
        <end position="316"/>
    </location>
</feature>
<feature type="compositionally biased region" description="Basic and acidic residues" evidence="3">
    <location>
        <begin position="334"/>
        <end position="345"/>
    </location>
</feature>
<comment type="similarity">
    <text evidence="1">Belongs to the TRIAP1/MDM35 family.</text>
</comment>
<dbReference type="InterPro" id="IPR007918">
    <property type="entry name" value="MDM35_apoptosis"/>
</dbReference>